<feature type="compositionally biased region" description="Low complexity" evidence="4">
    <location>
        <begin position="13"/>
        <end position="45"/>
    </location>
</feature>
<organism evidence="6 7">
    <name type="scientific">Ilex paraguariensis</name>
    <name type="common">yerba mate</name>
    <dbReference type="NCBI Taxonomy" id="185542"/>
    <lineage>
        <taxon>Eukaryota</taxon>
        <taxon>Viridiplantae</taxon>
        <taxon>Streptophyta</taxon>
        <taxon>Embryophyta</taxon>
        <taxon>Tracheophyta</taxon>
        <taxon>Spermatophyta</taxon>
        <taxon>Magnoliopsida</taxon>
        <taxon>eudicotyledons</taxon>
        <taxon>Gunneridae</taxon>
        <taxon>Pentapetalae</taxon>
        <taxon>asterids</taxon>
        <taxon>campanulids</taxon>
        <taxon>Aquifoliales</taxon>
        <taxon>Aquifoliaceae</taxon>
        <taxon>Ilex</taxon>
    </lineage>
</organism>
<reference evidence="6 7" key="1">
    <citation type="submission" date="2024-02" db="EMBL/GenBank/DDBJ databases">
        <authorList>
            <person name="Vignale AGUSTIN F."/>
            <person name="Sosa J E."/>
            <person name="Modenutti C."/>
        </authorList>
    </citation>
    <scope>NUCLEOTIDE SEQUENCE [LARGE SCALE GENOMIC DNA]</scope>
</reference>
<feature type="compositionally biased region" description="Polar residues" evidence="4">
    <location>
        <begin position="416"/>
        <end position="428"/>
    </location>
</feature>
<evidence type="ECO:0000313" key="7">
    <source>
        <dbReference type="Proteomes" id="UP001642360"/>
    </source>
</evidence>
<feature type="compositionally biased region" description="Basic and acidic residues" evidence="4">
    <location>
        <begin position="429"/>
        <end position="460"/>
    </location>
</feature>
<feature type="compositionally biased region" description="Basic and acidic residues" evidence="4">
    <location>
        <begin position="568"/>
        <end position="580"/>
    </location>
</feature>
<dbReference type="InterPro" id="IPR036388">
    <property type="entry name" value="WH-like_DNA-bd_sf"/>
</dbReference>
<accession>A0ABC8SKZ9</accession>
<sequence>MDPKPPSSPETMSQSQSQNPSSYPCNSIDTTHPSPNTPTRTPNLTTTTMHDQIHNRAMDNFRALVMQFATASNPTKPLSPALTSLIEERLNHFFPNLHIPNHPPYPAMIKTAIGQLNEEGGSSEEAISELIQKEYNDLPWAHVTLLRHHLGKLCESGGVVVTSDKCFLLRDAITSSIPSPSSDSSFNSSDSLDYNPSISSSHSSSPSPSFSPNHERKRRREQGRGRGRPRKKNVRGGKIQMKQRQEEGRGRGRPPKRNMRGGKIQLMQRRGQGRGRGRPRKNYAREEDIHFNDEQMEVAQIEDQVELIEVIVEENQDGVIVEQSQPKEMKAELIEEQNQAQGQHEGIEKQNKTQWTRACKSESPEQEDILNKEWNERQRLVLTEQQNLSAEQEDDMDEDQNQQKKYAEVSEEQNKPLKQQNGVTCKQDQQQEHKVEVTEHAGQHEQSETSEKKDQQEEKQSNSIQVKNPLGNPDEFRTEALQSFDDGANSIRDNLMVLSNESPGSIMQEGNKVETKGEQHTERPCGEWKMFDICGRQAKQPQQPELPSRESYPEMKPMEGLSWAQEEVELHHPPKPESRP</sequence>
<evidence type="ECO:0000256" key="4">
    <source>
        <dbReference type="SAM" id="MobiDB-lite"/>
    </source>
</evidence>
<dbReference type="PANTHER" id="PTHR11467">
    <property type="entry name" value="HISTONE H1"/>
    <property type="match status" value="1"/>
</dbReference>
<dbReference type="SMART" id="SM00526">
    <property type="entry name" value="H15"/>
    <property type="match status" value="1"/>
</dbReference>
<dbReference type="Gene3D" id="1.10.10.10">
    <property type="entry name" value="Winged helix-like DNA-binding domain superfamily/Winged helix DNA-binding domain"/>
    <property type="match status" value="1"/>
</dbReference>
<feature type="compositionally biased region" description="Low complexity" evidence="4">
    <location>
        <begin position="177"/>
        <end position="212"/>
    </location>
</feature>
<feature type="region of interest" description="Disordered" evidence="4">
    <location>
        <begin position="387"/>
        <end position="475"/>
    </location>
</feature>
<feature type="region of interest" description="Disordered" evidence="4">
    <location>
        <begin position="500"/>
        <end position="524"/>
    </location>
</feature>
<feature type="compositionally biased region" description="Basic and acidic residues" evidence="4">
    <location>
        <begin position="547"/>
        <end position="557"/>
    </location>
</feature>
<dbReference type="GO" id="GO:0003677">
    <property type="term" value="F:DNA binding"/>
    <property type="evidence" value="ECO:0007669"/>
    <property type="project" value="UniProtKB-KW"/>
</dbReference>
<dbReference type="AlphaFoldDB" id="A0ABC8SKZ9"/>
<keyword evidence="7" id="KW-1185">Reference proteome</keyword>
<feature type="region of interest" description="Disordered" evidence="4">
    <location>
        <begin position="336"/>
        <end position="372"/>
    </location>
</feature>
<dbReference type="EMBL" id="CAUOFW020003025">
    <property type="protein sequence ID" value="CAK9157570.1"/>
    <property type="molecule type" value="Genomic_DNA"/>
</dbReference>
<dbReference type="PRINTS" id="PR00929">
    <property type="entry name" value="ATHOOK"/>
</dbReference>
<dbReference type="InterPro" id="IPR036390">
    <property type="entry name" value="WH_DNA-bd_sf"/>
</dbReference>
<feature type="region of interest" description="Disordered" evidence="4">
    <location>
        <begin position="177"/>
        <end position="281"/>
    </location>
</feature>
<feature type="compositionally biased region" description="Basic residues" evidence="4">
    <location>
        <begin position="251"/>
        <end position="260"/>
    </location>
</feature>
<dbReference type="Proteomes" id="UP001642360">
    <property type="component" value="Unassembled WGS sequence"/>
</dbReference>
<proteinExistence type="predicted"/>
<dbReference type="PROSITE" id="PS51504">
    <property type="entry name" value="H15"/>
    <property type="match status" value="1"/>
</dbReference>
<dbReference type="GO" id="GO:0005634">
    <property type="term" value="C:nucleus"/>
    <property type="evidence" value="ECO:0007669"/>
    <property type="project" value="UniProtKB-SubCell"/>
</dbReference>
<dbReference type="SUPFAM" id="SSF46785">
    <property type="entry name" value="Winged helix' DNA-binding domain"/>
    <property type="match status" value="1"/>
</dbReference>
<evidence type="ECO:0000256" key="3">
    <source>
        <dbReference type="ARBA" id="ARBA00023242"/>
    </source>
</evidence>
<keyword evidence="3" id="KW-0539">Nucleus</keyword>
<keyword evidence="2" id="KW-0238">DNA-binding</keyword>
<protein>
    <recommendedName>
        <fullName evidence="5">H15 domain-containing protein</fullName>
    </recommendedName>
</protein>
<dbReference type="PANTHER" id="PTHR11467:SF109">
    <property type="entry name" value="H15 DOMAIN-CONTAINING PROTEIN"/>
    <property type="match status" value="1"/>
</dbReference>
<feature type="region of interest" description="Disordered" evidence="4">
    <location>
        <begin position="536"/>
        <end position="580"/>
    </location>
</feature>
<dbReference type="SMART" id="SM00384">
    <property type="entry name" value="AT_hook"/>
    <property type="match status" value="3"/>
</dbReference>
<feature type="compositionally biased region" description="Acidic residues" evidence="4">
    <location>
        <begin position="391"/>
        <end position="400"/>
    </location>
</feature>
<name>A0ABC8SKZ9_9AQUA</name>
<dbReference type="InterPro" id="IPR017956">
    <property type="entry name" value="AT_hook_DNA-bd_motif"/>
</dbReference>
<feature type="compositionally biased region" description="Basic and acidic residues" evidence="4">
    <location>
        <begin position="511"/>
        <end position="524"/>
    </location>
</feature>
<feature type="compositionally biased region" description="Basic and acidic residues" evidence="4">
    <location>
        <begin position="359"/>
        <end position="372"/>
    </location>
</feature>
<comment type="subcellular location">
    <subcellularLocation>
        <location evidence="1">Nucleus</location>
    </subcellularLocation>
</comment>
<evidence type="ECO:0000259" key="5">
    <source>
        <dbReference type="PROSITE" id="PS51504"/>
    </source>
</evidence>
<gene>
    <name evidence="6" type="ORF">ILEXP_LOCUS26131</name>
</gene>
<feature type="region of interest" description="Disordered" evidence="4">
    <location>
        <begin position="1"/>
        <end position="45"/>
    </location>
</feature>
<evidence type="ECO:0000256" key="2">
    <source>
        <dbReference type="ARBA" id="ARBA00023125"/>
    </source>
</evidence>
<dbReference type="InterPro" id="IPR005818">
    <property type="entry name" value="Histone_H1/H5_H15"/>
</dbReference>
<feature type="domain" description="H15" evidence="5">
    <location>
        <begin position="101"/>
        <end position="171"/>
    </location>
</feature>
<evidence type="ECO:0000256" key="1">
    <source>
        <dbReference type="ARBA" id="ARBA00004123"/>
    </source>
</evidence>
<evidence type="ECO:0000313" key="6">
    <source>
        <dbReference type="EMBL" id="CAK9157570.1"/>
    </source>
</evidence>
<comment type="caution">
    <text evidence="6">The sequence shown here is derived from an EMBL/GenBank/DDBJ whole genome shotgun (WGS) entry which is preliminary data.</text>
</comment>
<feature type="compositionally biased region" description="Basic residues" evidence="4">
    <location>
        <begin position="215"/>
        <end position="235"/>
    </location>
</feature>
<dbReference type="Pfam" id="PF00538">
    <property type="entry name" value="Linker_histone"/>
    <property type="match status" value="1"/>
</dbReference>
<feature type="compositionally biased region" description="Basic and acidic residues" evidence="4">
    <location>
        <begin position="401"/>
        <end position="415"/>
    </location>
</feature>
<feature type="compositionally biased region" description="Basic residues" evidence="4">
    <location>
        <begin position="271"/>
        <end position="281"/>
    </location>
</feature>